<sequence>MSVSHYYELCQKSIKKSVVIRDVHGKVYEGVIEKVDYEKVYLRQHEAGGVPPAGPGGPGMFLWGPAFGAGALVGIGLGSIASLAFRPYPYYW</sequence>
<dbReference type="RefSeq" id="WP_153736312.1">
    <property type="nucleotide sequence ID" value="NZ_WJNG01000006.1"/>
</dbReference>
<comment type="caution">
    <text evidence="2">The sequence shown here is derived from an EMBL/GenBank/DDBJ whole genome shotgun (WGS) entry which is preliminary data.</text>
</comment>
<dbReference type="EMBL" id="WJNG01000006">
    <property type="protein sequence ID" value="MRH42660.1"/>
    <property type="molecule type" value="Genomic_DNA"/>
</dbReference>
<reference evidence="2" key="1">
    <citation type="submission" date="2019-11" db="EMBL/GenBank/DDBJ databases">
        <authorList>
            <person name="Li J."/>
        </authorList>
    </citation>
    <scope>NUCLEOTIDE SEQUENCE</scope>
    <source>
        <strain evidence="2">B6B</strain>
    </source>
</reference>
<evidence type="ECO:0008006" key="4">
    <source>
        <dbReference type="Google" id="ProtNLM"/>
    </source>
</evidence>
<dbReference type="OrthoDB" id="2991597at2"/>
<name>A0A6A8DBH8_9BACI</name>
<accession>A0A6A8DBH8</accession>
<keyword evidence="3" id="KW-1185">Reference proteome</keyword>
<keyword evidence="1" id="KW-0812">Transmembrane</keyword>
<dbReference type="Proteomes" id="UP000799092">
    <property type="component" value="Unassembled WGS sequence"/>
</dbReference>
<keyword evidence="1" id="KW-1133">Transmembrane helix</keyword>
<dbReference type="AlphaFoldDB" id="A0A6A8DBH8"/>
<protein>
    <recommendedName>
        <fullName evidence="4">LSM domain-containing protein</fullName>
    </recommendedName>
</protein>
<evidence type="ECO:0000313" key="3">
    <source>
        <dbReference type="Proteomes" id="UP000799092"/>
    </source>
</evidence>
<organism evidence="2 3">
    <name type="scientific">Aquibacillus halophilus</name>
    <dbReference type="NCBI Taxonomy" id="930132"/>
    <lineage>
        <taxon>Bacteria</taxon>
        <taxon>Bacillati</taxon>
        <taxon>Bacillota</taxon>
        <taxon>Bacilli</taxon>
        <taxon>Bacillales</taxon>
        <taxon>Bacillaceae</taxon>
        <taxon>Aquibacillus</taxon>
    </lineage>
</organism>
<gene>
    <name evidence="2" type="ORF">GH741_08170</name>
</gene>
<feature type="transmembrane region" description="Helical" evidence="1">
    <location>
        <begin position="60"/>
        <end position="85"/>
    </location>
</feature>
<evidence type="ECO:0000313" key="2">
    <source>
        <dbReference type="EMBL" id="MRH42660.1"/>
    </source>
</evidence>
<proteinExistence type="predicted"/>
<evidence type="ECO:0000256" key="1">
    <source>
        <dbReference type="SAM" id="Phobius"/>
    </source>
</evidence>
<keyword evidence="1" id="KW-0472">Membrane</keyword>